<evidence type="ECO:0000313" key="1">
    <source>
        <dbReference type="EMBL" id="MEQ2272511.1"/>
    </source>
</evidence>
<protein>
    <submittedName>
        <fullName evidence="1">Uncharacterized protein</fullName>
    </submittedName>
</protein>
<sequence length="104" mass="11566">MHDGVHAICSTTVGSPTAEVFFFLVKQLAEVQLVPVVPGLAHLPSQQTSTHTAFCKNYPILHTRIEKERAEYPQYATLLCQQKKEKKTIKKQAGRGIAGAYKRS</sequence>
<keyword evidence="2" id="KW-1185">Reference proteome</keyword>
<reference evidence="1 2" key="1">
    <citation type="submission" date="2021-06" db="EMBL/GenBank/DDBJ databases">
        <authorList>
            <person name="Palmer J.M."/>
        </authorList>
    </citation>
    <scope>NUCLEOTIDE SEQUENCE [LARGE SCALE GENOMIC DNA]</scope>
    <source>
        <strain evidence="1 2">XR_2019</strain>
        <tissue evidence="1">Muscle</tissue>
    </source>
</reference>
<name>A0ABV0WV49_9TELE</name>
<dbReference type="EMBL" id="JAHRIM010070118">
    <property type="protein sequence ID" value="MEQ2272511.1"/>
    <property type="molecule type" value="Genomic_DNA"/>
</dbReference>
<evidence type="ECO:0000313" key="2">
    <source>
        <dbReference type="Proteomes" id="UP001444071"/>
    </source>
</evidence>
<comment type="caution">
    <text evidence="1">The sequence shown here is derived from an EMBL/GenBank/DDBJ whole genome shotgun (WGS) entry which is preliminary data.</text>
</comment>
<gene>
    <name evidence="1" type="ORF">XENORESO_017109</name>
</gene>
<dbReference type="Proteomes" id="UP001444071">
    <property type="component" value="Unassembled WGS sequence"/>
</dbReference>
<proteinExistence type="predicted"/>
<organism evidence="1 2">
    <name type="scientific">Xenotaenia resolanae</name>
    <dbReference type="NCBI Taxonomy" id="208358"/>
    <lineage>
        <taxon>Eukaryota</taxon>
        <taxon>Metazoa</taxon>
        <taxon>Chordata</taxon>
        <taxon>Craniata</taxon>
        <taxon>Vertebrata</taxon>
        <taxon>Euteleostomi</taxon>
        <taxon>Actinopterygii</taxon>
        <taxon>Neopterygii</taxon>
        <taxon>Teleostei</taxon>
        <taxon>Neoteleostei</taxon>
        <taxon>Acanthomorphata</taxon>
        <taxon>Ovalentaria</taxon>
        <taxon>Atherinomorphae</taxon>
        <taxon>Cyprinodontiformes</taxon>
        <taxon>Goodeidae</taxon>
        <taxon>Xenotaenia</taxon>
    </lineage>
</organism>
<accession>A0ABV0WV49</accession>